<feature type="region of interest" description="Disordered" evidence="6">
    <location>
        <begin position="542"/>
        <end position="572"/>
    </location>
</feature>
<evidence type="ECO:0000256" key="2">
    <source>
        <dbReference type="ARBA" id="ARBA00022723"/>
    </source>
</evidence>
<keyword evidence="2" id="KW-0479">Metal-binding</keyword>
<evidence type="ECO:0000256" key="4">
    <source>
        <dbReference type="ARBA" id="ARBA00022833"/>
    </source>
</evidence>
<reference evidence="8 9" key="1">
    <citation type="submission" date="2019-01" db="EMBL/GenBank/DDBJ databases">
        <title>Draft genome sequence of Psathyrella aberdarensis IHI B618.</title>
        <authorList>
            <person name="Buettner E."/>
            <person name="Kellner H."/>
        </authorList>
    </citation>
    <scope>NUCLEOTIDE SEQUENCE [LARGE SCALE GENOMIC DNA]</scope>
    <source>
        <strain evidence="8 9">IHI B618</strain>
    </source>
</reference>
<dbReference type="InterPro" id="IPR052035">
    <property type="entry name" value="ZnF_BED_domain_contain"/>
</dbReference>
<dbReference type="PANTHER" id="PTHR46481:SF10">
    <property type="entry name" value="ZINC FINGER BED DOMAIN-CONTAINING PROTEIN 39"/>
    <property type="match status" value="1"/>
</dbReference>
<keyword evidence="4" id="KW-0862">Zinc</keyword>
<dbReference type="Proteomes" id="UP000290288">
    <property type="component" value="Unassembled WGS sequence"/>
</dbReference>
<dbReference type="PANTHER" id="PTHR46481">
    <property type="entry name" value="ZINC FINGER BED DOMAIN-CONTAINING PROTEIN 4"/>
    <property type="match status" value="1"/>
</dbReference>
<dbReference type="AlphaFoldDB" id="A0A4Q2CXZ1"/>
<dbReference type="GO" id="GO:0046983">
    <property type="term" value="F:protein dimerization activity"/>
    <property type="evidence" value="ECO:0007669"/>
    <property type="project" value="InterPro"/>
</dbReference>
<feature type="compositionally biased region" description="Polar residues" evidence="6">
    <location>
        <begin position="29"/>
        <end position="42"/>
    </location>
</feature>
<proteinExistence type="predicted"/>
<name>A0A4Q2CXZ1_9AGAR</name>
<evidence type="ECO:0000256" key="6">
    <source>
        <dbReference type="SAM" id="MobiDB-lite"/>
    </source>
</evidence>
<dbReference type="GO" id="GO:0005634">
    <property type="term" value="C:nucleus"/>
    <property type="evidence" value="ECO:0007669"/>
    <property type="project" value="UniProtKB-SubCell"/>
</dbReference>
<keyword evidence="5" id="KW-0539">Nucleus</keyword>
<organism evidence="8 9">
    <name type="scientific">Candolleomyces aberdarensis</name>
    <dbReference type="NCBI Taxonomy" id="2316362"/>
    <lineage>
        <taxon>Eukaryota</taxon>
        <taxon>Fungi</taxon>
        <taxon>Dikarya</taxon>
        <taxon>Basidiomycota</taxon>
        <taxon>Agaricomycotina</taxon>
        <taxon>Agaricomycetes</taxon>
        <taxon>Agaricomycetidae</taxon>
        <taxon>Agaricales</taxon>
        <taxon>Agaricineae</taxon>
        <taxon>Psathyrellaceae</taxon>
        <taxon>Candolleomyces</taxon>
    </lineage>
</organism>
<evidence type="ECO:0000313" key="8">
    <source>
        <dbReference type="EMBL" id="RXW11677.1"/>
    </source>
</evidence>
<dbReference type="InterPro" id="IPR012337">
    <property type="entry name" value="RNaseH-like_sf"/>
</dbReference>
<evidence type="ECO:0000313" key="9">
    <source>
        <dbReference type="Proteomes" id="UP000290288"/>
    </source>
</evidence>
<feature type="domain" description="HAT C-terminal dimerisation" evidence="7">
    <location>
        <begin position="597"/>
        <end position="665"/>
    </location>
</feature>
<dbReference type="Pfam" id="PF05699">
    <property type="entry name" value="Dimer_Tnp_hAT"/>
    <property type="match status" value="1"/>
</dbReference>
<protein>
    <recommendedName>
        <fullName evidence="7">HAT C-terminal dimerisation domain-containing protein</fullName>
    </recommendedName>
</protein>
<feature type="compositionally biased region" description="Low complexity" evidence="6">
    <location>
        <begin position="549"/>
        <end position="562"/>
    </location>
</feature>
<comment type="subcellular location">
    <subcellularLocation>
        <location evidence="1">Nucleus</location>
    </subcellularLocation>
</comment>
<accession>A0A4Q2CXZ1</accession>
<gene>
    <name evidence="8" type="ORF">EST38_g14178</name>
</gene>
<dbReference type="OrthoDB" id="2790258at2759"/>
<keyword evidence="3" id="KW-0863">Zinc-finger</keyword>
<evidence type="ECO:0000256" key="1">
    <source>
        <dbReference type="ARBA" id="ARBA00004123"/>
    </source>
</evidence>
<keyword evidence="9" id="KW-1185">Reference proteome</keyword>
<evidence type="ECO:0000256" key="3">
    <source>
        <dbReference type="ARBA" id="ARBA00022771"/>
    </source>
</evidence>
<evidence type="ECO:0000256" key="5">
    <source>
        <dbReference type="ARBA" id="ARBA00023242"/>
    </source>
</evidence>
<feature type="compositionally biased region" description="Polar residues" evidence="6">
    <location>
        <begin position="1"/>
        <end position="18"/>
    </location>
</feature>
<feature type="region of interest" description="Disordered" evidence="6">
    <location>
        <begin position="1"/>
        <end position="44"/>
    </location>
</feature>
<comment type="caution">
    <text evidence="8">The sequence shown here is derived from an EMBL/GenBank/DDBJ whole genome shotgun (WGS) entry which is preliminary data.</text>
</comment>
<evidence type="ECO:0000259" key="7">
    <source>
        <dbReference type="Pfam" id="PF05699"/>
    </source>
</evidence>
<dbReference type="SUPFAM" id="SSF53098">
    <property type="entry name" value="Ribonuclease H-like"/>
    <property type="match status" value="1"/>
</dbReference>
<sequence length="728" mass="82387">MVNQPATTGTKQNSSSKTLGPRKKRKTGTTDAQSGSSFTPAQSIVIPGIGPAQTVTLKDDDKRLHPAMRWLKDNVGSLLTLKESLLSHAAASDVWYFVRSQKTLEDEPLLADEKLSLTPPDKNTYPHLWCRLCMEEGILTIYKNGGGQNKNVQKHLLKFHGDDWMKTVVLRKLKGWESLRLTKQAEVAILQARTQYKKFTLQGFLCRLIKWIAVDDQSLDVIDCPELQDLLLYLNVDLTESNIPHRTKLALLIRELPACFPHIVNLAVKAGLAWLTQLSDFDDDKLDDELRELASNPAYASILQEDIIKRTRQLVHFIWDSGQRCADFEEVIRQGNKDGSWGQNKKGKPIQLRIIGLLKDVDTRWSSTYNMVDHVLELRLPIQAFFQLEKYEAHALLYTLSNSQLAVLNDIRIFLNAFHLIQQELSREKTLTLSLVILLYEKLGNVLQTLKEVLPEISGAISASQSKLREYLQKSHRTAAYTAAIVINPMMKLEWLRSNWPEDDYPAAKDRIFNTPLKLLKYRKALRQEGCLSSTPMTTAASARPLWKTASAPSSTPPDTTSESNAPAGDPNAIDWKAVEAELKKWEDCGILTEGHPEAKDFDLLRFWQYNQGKYSLLWQLALDTLPMQVSAVPCEQVFSSSKETNMLCRSSASPLTMEMLQIMKFTYRADHLSFTDHLLCSEAEQSMLDIEPHVIDRLMAEGKISELCQLINEAWAGWGNDVTPVVQ</sequence>
<dbReference type="GO" id="GO:0008270">
    <property type="term" value="F:zinc ion binding"/>
    <property type="evidence" value="ECO:0007669"/>
    <property type="project" value="UniProtKB-KW"/>
</dbReference>
<dbReference type="InterPro" id="IPR008906">
    <property type="entry name" value="HATC_C_dom"/>
</dbReference>
<dbReference type="EMBL" id="SDEE01001694">
    <property type="protein sequence ID" value="RXW11677.1"/>
    <property type="molecule type" value="Genomic_DNA"/>
</dbReference>